<feature type="region of interest" description="Disordered" evidence="1">
    <location>
        <begin position="79"/>
        <end position="100"/>
    </location>
</feature>
<evidence type="ECO:0000313" key="2">
    <source>
        <dbReference type="EMBL" id="SCF06852.1"/>
    </source>
</evidence>
<dbReference type="OrthoDB" id="3376105at2"/>
<dbReference type="Proteomes" id="UP000198243">
    <property type="component" value="Chromosome I"/>
</dbReference>
<name>A0A1C4XEU8_9ACTN</name>
<dbReference type="EMBL" id="LT607412">
    <property type="protein sequence ID" value="SCF06852.1"/>
    <property type="molecule type" value="Genomic_DNA"/>
</dbReference>
<proteinExistence type="predicted"/>
<protein>
    <recommendedName>
        <fullName evidence="4">PRC-barrel domain-containing protein</fullName>
    </recommendedName>
</protein>
<dbReference type="AlphaFoldDB" id="A0A1C4XEU8"/>
<evidence type="ECO:0008006" key="4">
    <source>
        <dbReference type="Google" id="ProtNLM"/>
    </source>
</evidence>
<reference evidence="3" key="1">
    <citation type="submission" date="2016-06" db="EMBL/GenBank/DDBJ databases">
        <authorList>
            <person name="Varghese N."/>
            <person name="Submissions Spin"/>
        </authorList>
    </citation>
    <scope>NUCLEOTIDE SEQUENCE [LARGE SCALE GENOMIC DNA]</scope>
    <source>
        <strain evidence="3">DSM 44875</strain>
    </source>
</reference>
<gene>
    <name evidence="2" type="ORF">GA0070607_5136</name>
</gene>
<evidence type="ECO:0000256" key="1">
    <source>
        <dbReference type="SAM" id="MobiDB-lite"/>
    </source>
</evidence>
<feature type="compositionally biased region" description="Basic and acidic residues" evidence="1">
    <location>
        <begin position="83"/>
        <end position="97"/>
    </location>
</feature>
<organism evidence="2 3">
    <name type="scientific">Micromonospora coriariae</name>
    <dbReference type="NCBI Taxonomy" id="285665"/>
    <lineage>
        <taxon>Bacteria</taxon>
        <taxon>Bacillati</taxon>
        <taxon>Actinomycetota</taxon>
        <taxon>Actinomycetes</taxon>
        <taxon>Micromonosporales</taxon>
        <taxon>Micromonosporaceae</taxon>
        <taxon>Micromonospora</taxon>
    </lineage>
</organism>
<keyword evidence="3" id="KW-1185">Reference proteome</keyword>
<evidence type="ECO:0000313" key="3">
    <source>
        <dbReference type="Proteomes" id="UP000198243"/>
    </source>
</evidence>
<accession>A0A1C4XEU8</accession>
<sequence length="119" mass="13101">MNAVEDLGAKVSYLALAVGTRVYDVDSAPVGVVEHVLTDERSDIFHGVIVAPPKPYGSHRFAHREQIADLYERGVMLSVPGGEMHEPGEDTPAREVEGADGDPVRVALRRAWEWLSRPR</sequence>